<dbReference type="SMART" id="SM00248">
    <property type="entry name" value="ANK"/>
    <property type="match status" value="2"/>
</dbReference>
<feature type="transmembrane region" description="Helical" evidence="1">
    <location>
        <begin position="470"/>
        <end position="495"/>
    </location>
</feature>
<dbReference type="GO" id="GO:0016020">
    <property type="term" value="C:membrane"/>
    <property type="evidence" value="ECO:0007669"/>
    <property type="project" value="TreeGrafter"/>
</dbReference>
<dbReference type="InterPro" id="IPR026961">
    <property type="entry name" value="PGG_dom"/>
</dbReference>
<accession>A0A2H5QKM6</accession>
<dbReference type="InterPro" id="IPR036770">
    <property type="entry name" value="Ankyrin_rpt-contain_sf"/>
</dbReference>
<dbReference type="Gene3D" id="1.25.40.20">
    <property type="entry name" value="Ankyrin repeat-containing domain"/>
    <property type="match status" value="1"/>
</dbReference>
<dbReference type="SUPFAM" id="SSF48403">
    <property type="entry name" value="Ankyrin repeat"/>
    <property type="match status" value="1"/>
</dbReference>
<gene>
    <name evidence="3" type="ORF">CUMW_239230</name>
</gene>
<feature type="transmembrane region" description="Helical" evidence="1">
    <location>
        <begin position="396"/>
        <end position="418"/>
    </location>
</feature>
<dbReference type="PANTHER" id="PTHR24177:SF365">
    <property type="entry name" value="ANKYRIN REPEAT-CONTAINING PROTEIN NPR4-LIKE ISOFORM X1"/>
    <property type="match status" value="1"/>
</dbReference>
<name>A0A2H5QKM6_CITUN</name>
<evidence type="ECO:0000256" key="1">
    <source>
        <dbReference type="SAM" id="Phobius"/>
    </source>
</evidence>
<feature type="transmembrane region" description="Helical" evidence="1">
    <location>
        <begin position="438"/>
        <end position="464"/>
    </location>
</feature>
<keyword evidence="4" id="KW-1185">Reference proteome</keyword>
<comment type="caution">
    <text evidence="3">The sequence shown here is derived from an EMBL/GenBank/DDBJ whole genome shotgun (WGS) entry which is preliminary data.</text>
</comment>
<dbReference type="PANTHER" id="PTHR24177">
    <property type="entry name" value="CASKIN"/>
    <property type="match status" value="1"/>
</dbReference>
<dbReference type="AlphaFoldDB" id="A0A2H5QKM6"/>
<evidence type="ECO:0000313" key="4">
    <source>
        <dbReference type="Proteomes" id="UP000236630"/>
    </source>
</evidence>
<keyword evidence="1" id="KW-1133">Transmembrane helix</keyword>
<evidence type="ECO:0000259" key="2">
    <source>
        <dbReference type="Pfam" id="PF13962"/>
    </source>
</evidence>
<dbReference type="EMBL" id="BDQV01000458">
    <property type="protein sequence ID" value="GAY65179.1"/>
    <property type="molecule type" value="Genomic_DNA"/>
</dbReference>
<sequence>MVSVFGMINSDDQGEDEYYARYWPLYRMIQKNDWRGVEDFVTNDPGALTAKTVAPGSTTIFHAIVESLVDVESYDATCLLDKLASRVYPPTLARKDVYGYTALYQCAGKGSLRALKVLVKYNPDLTTIRSTGNNLPIHEAAYNGHKNTFQYLLEVTRGVDIYSGNDGAKMLSCLIDASLYDVAFDLLKLHPTIGRDSIDSRRIVLNTLAQMPYAFASGSRLGRIPVEEEFVSSIQTNDNQNVDGDMENLIVTSKIHSQKSTGISIVYMYGRCNVASIALDALECPHAPRSDLDPSHWKIAVGIVHSCKIGDTRAVEKLIHPDMVGDENSSNQTPREVFTQEHKDLVKEGEKWMKETASSCSVVAALIITVVFAAAFTVPGGSDSRGIPNLLHEKSFMIFAISDMLALFSSITSVLMFLGILTSRYAEDDFLVSLPRKLIIGLVALFFSIASMMVAFGATVHISLSHKWNLVIIPVALVGCVPVTLFAFLQFPLLLDMWLSTYGRGIIIDSSWRELASCDLVAKGN</sequence>
<dbReference type="Pfam" id="PF12796">
    <property type="entry name" value="Ank_2"/>
    <property type="match status" value="1"/>
</dbReference>
<reference evidence="3 4" key="1">
    <citation type="journal article" date="2017" name="Front. Genet.">
        <title>Draft sequencing of the heterozygous diploid genome of Satsuma (Citrus unshiu Marc.) using a hybrid assembly approach.</title>
        <authorList>
            <person name="Shimizu T."/>
            <person name="Tanizawa Y."/>
            <person name="Mochizuki T."/>
            <person name="Nagasaki H."/>
            <person name="Yoshioka T."/>
            <person name="Toyoda A."/>
            <person name="Fujiyama A."/>
            <person name="Kaminuma E."/>
            <person name="Nakamura Y."/>
        </authorList>
    </citation>
    <scope>NUCLEOTIDE SEQUENCE [LARGE SCALE GENOMIC DNA]</scope>
    <source>
        <strain evidence="4">cv. Miyagawa wase</strain>
    </source>
</reference>
<proteinExistence type="predicted"/>
<keyword evidence="1" id="KW-0812">Transmembrane</keyword>
<keyword evidence="1" id="KW-0472">Membrane</keyword>
<feature type="domain" description="PGG" evidence="2">
    <location>
        <begin position="350"/>
        <end position="461"/>
    </location>
</feature>
<organism evidence="3 4">
    <name type="scientific">Citrus unshiu</name>
    <name type="common">Satsuma mandarin</name>
    <name type="synonym">Citrus nobilis var. unshiu</name>
    <dbReference type="NCBI Taxonomy" id="55188"/>
    <lineage>
        <taxon>Eukaryota</taxon>
        <taxon>Viridiplantae</taxon>
        <taxon>Streptophyta</taxon>
        <taxon>Embryophyta</taxon>
        <taxon>Tracheophyta</taxon>
        <taxon>Spermatophyta</taxon>
        <taxon>Magnoliopsida</taxon>
        <taxon>eudicotyledons</taxon>
        <taxon>Gunneridae</taxon>
        <taxon>Pentapetalae</taxon>
        <taxon>rosids</taxon>
        <taxon>malvids</taxon>
        <taxon>Sapindales</taxon>
        <taxon>Rutaceae</taxon>
        <taxon>Aurantioideae</taxon>
        <taxon>Citrus</taxon>
    </lineage>
</organism>
<protein>
    <recommendedName>
        <fullName evidence="2">PGG domain-containing protein</fullName>
    </recommendedName>
</protein>
<feature type="transmembrane region" description="Helical" evidence="1">
    <location>
        <begin position="357"/>
        <end position="376"/>
    </location>
</feature>
<dbReference type="Proteomes" id="UP000236630">
    <property type="component" value="Unassembled WGS sequence"/>
</dbReference>
<dbReference type="STRING" id="55188.A0A2H5QKM6"/>
<evidence type="ECO:0000313" key="3">
    <source>
        <dbReference type="EMBL" id="GAY65179.1"/>
    </source>
</evidence>
<dbReference type="Pfam" id="PF13962">
    <property type="entry name" value="PGG"/>
    <property type="match status" value="1"/>
</dbReference>
<dbReference type="InterPro" id="IPR002110">
    <property type="entry name" value="Ankyrin_rpt"/>
</dbReference>